<reference evidence="2 3" key="1">
    <citation type="journal article" date="2013" name="BMC Genomics">
        <title>Reconstruction of the lipid metabolism for the microalga Monoraphidium neglectum from its genome sequence reveals characteristics suitable for biofuel production.</title>
        <authorList>
            <person name="Bogen C."/>
            <person name="Al-Dilaimi A."/>
            <person name="Albersmeier A."/>
            <person name="Wichmann J."/>
            <person name="Grundmann M."/>
            <person name="Rupp O."/>
            <person name="Lauersen K.J."/>
            <person name="Blifernez-Klassen O."/>
            <person name="Kalinowski J."/>
            <person name="Goesmann A."/>
            <person name="Mussgnug J.H."/>
            <person name="Kruse O."/>
        </authorList>
    </citation>
    <scope>NUCLEOTIDE SEQUENCE [LARGE SCALE GENOMIC DNA]</scope>
    <source>
        <strain evidence="2 3">SAG 48.87</strain>
    </source>
</reference>
<keyword evidence="2" id="KW-0808">Transferase</keyword>
<dbReference type="InterPro" id="IPR036388">
    <property type="entry name" value="WH-like_DNA-bd_sf"/>
</dbReference>
<dbReference type="InterPro" id="IPR053173">
    <property type="entry name" value="SAM-binding_MTase"/>
</dbReference>
<accession>A0A0D2MUZ3</accession>
<sequence>MDPLKGAPLAVEEVQMVVGHAMTGALTLAMVYCGDKLGLYAALKEAGTPLTSAELAGKLRLSERWVREWLLQQASVRLVECDKAAGRFWLTRAQQDVMANEEGPDASPYFFAGFGGGVLALTDHRDALLECFKTGVGMTYDQHGKSCASGVKRELGVWTRHFLVSKVSSLPGLRERLEAGAQVADVGCG</sequence>
<feature type="domain" description="S-adenosylmethionine-dependent methyltransferase Rv2258c-like winged HTH" evidence="1">
    <location>
        <begin position="27"/>
        <end position="95"/>
    </location>
</feature>
<dbReference type="Gene3D" id="1.10.10.10">
    <property type="entry name" value="Winged helix-like DNA-binding domain superfamily/Winged helix DNA-binding domain"/>
    <property type="match status" value="1"/>
</dbReference>
<dbReference type="RefSeq" id="XP_013897175.1">
    <property type="nucleotide sequence ID" value="XM_014041721.1"/>
</dbReference>
<evidence type="ECO:0000313" key="3">
    <source>
        <dbReference type="Proteomes" id="UP000054498"/>
    </source>
</evidence>
<dbReference type="GO" id="GO:0032259">
    <property type="term" value="P:methylation"/>
    <property type="evidence" value="ECO:0007669"/>
    <property type="project" value="UniProtKB-KW"/>
</dbReference>
<dbReference type="EMBL" id="KK102289">
    <property type="protein sequence ID" value="KIY98155.1"/>
    <property type="molecule type" value="Genomic_DNA"/>
</dbReference>
<dbReference type="InterPro" id="IPR036390">
    <property type="entry name" value="WH_DNA-bd_sf"/>
</dbReference>
<name>A0A0D2MUZ3_9CHLO</name>
<dbReference type="GO" id="GO:0008168">
    <property type="term" value="F:methyltransferase activity"/>
    <property type="evidence" value="ECO:0007669"/>
    <property type="project" value="UniProtKB-KW"/>
</dbReference>
<dbReference type="KEGG" id="mng:MNEG_9810"/>
<evidence type="ECO:0000259" key="1">
    <source>
        <dbReference type="Pfam" id="PF21320"/>
    </source>
</evidence>
<dbReference type="OrthoDB" id="565050at2759"/>
<dbReference type="STRING" id="145388.A0A0D2MUZ3"/>
<dbReference type="PANTHER" id="PTHR45128">
    <property type="entry name" value="METHYLTRANSFERASE TYPE 11"/>
    <property type="match status" value="1"/>
</dbReference>
<dbReference type="AlphaFoldDB" id="A0A0D2MUZ3"/>
<evidence type="ECO:0000313" key="2">
    <source>
        <dbReference type="EMBL" id="KIY98155.1"/>
    </source>
</evidence>
<dbReference type="SUPFAM" id="SSF46785">
    <property type="entry name" value="Winged helix' DNA-binding domain"/>
    <property type="match status" value="1"/>
</dbReference>
<proteinExistence type="predicted"/>
<protein>
    <submittedName>
        <fullName evidence="2">Methyltransferase type 12</fullName>
    </submittedName>
</protein>
<keyword evidence="3" id="KW-1185">Reference proteome</keyword>
<dbReference type="PANTHER" id="PTHR45128:SF2">
    <property type="entry name" value="METHYLTRANSFERASE DOMAIN-CONTAINING PROTEIN"/>
    <property type="match status" value="1"/>
</dbReference>
<dbReference type="Pfam" id="PF21320">
    <property type="entry name" value="WHD_Rv2258c"/>
    <property type="match status" value="1"/>
</dbReference>
<dbReference type="InterPro" id="IPR048711">
    <property type="entry name" value="WHD_Rv2258c"/>
</dbReference>
<dbReference type="Proteomes" id="UP000054498">
    <property type="component" value="Unassembled WGS sequence"/>
</dbReference>
<organism evidence="2 3">
    <name type="scientific">Monoraphidium neglectum</name>
    <dbReference type="NCBI Taxonomy" id="145388"/>
    <lineage>
        <taxon>Eukaryota</taxon>
        <taxon>Viridiplantae</taxon>
        <taxon>Chlorophyta</taxon>
        <taxon>core chlorophytes</taxon>
        <taxon>Chlorophyceae</taxon>
        <taxon>CS clade</taxon>
        <taxon>Sphaeropleales</taxon>
        <taxon>Selenastraceae</taxon>
        <taxon>Monoraphidium</taxon>
    </lineage>
</organism>
<gene>
    <name evidence="2" type="ORF">MNEG_9810</name>
</gene>
<dbReference type="GeneID" id="25742685"/>
<keyword evidence="2" id="KW-0489">Methyltransferase</keyword>